<dbReference type="CDD" id="cd04458">
    <property type="entry name" value="CSP_CDS"/>
    <property type="match status" value="1"/>
</dbReference>
<dbReference type="InterPro" id="IPR011129">
    <property type="entry name" value="CSD"/>
</dbReference>
<dbReference type="SMART" id="SM00357">
    <property type="entry name" value="CSP"/>
    <property type="match status" value="1"/>
</dbReference>
<protein>
    <recommendedName>
        <fullName evidence="2">CSD domain-containing protein</fullName>
    </recommendedName>
</protein>
<feature type="compositionally biased region" description="Polar residues" evidence="1">
    <location>
        <begin position="172"/>
        <end position="183"/>
    </location>
</feature>
<proteinExistence type="predicted"/>
<feature type="domain" description="CSD" evidence="2">
    <location>
        <begin position="19"/>
        <end position="90"/>
    </location>
</feature>
<dbReference type="GO" id="GO:0003676">
    <property type="term" value="F:nucleic acid binding"/>
    <property type="evidence" value="ECO:0007669"/>
    <property type="project" value="InterPro"/>
</dbReference>
<dbReference type="Pfam" id="PF00313">
    <property type="entry name" value="CSD"/>
    <property type="match status" value="1"/>
</dbReference>
<accession>A0A6C0LXA6</accession>
<reference evidence="3" key="1">
    <citation type="journal article" date="2020" name="Nature">
        <title>Giant virus diversity and host interactions through global metagenomics.</title>
        <authorList>
            <person name="Schulz F."/>
            <person name="Roux S."/>
            <person name="Paez-Espino D."/>
            <person name="Jungbluth S."/>
            <person name="Walsh D.A."/>
            <person name="Denef V.J."/>
            <person name="McMahon K.D."/>
            <person name="Konstantinidis K.T."/>
            <person name="Eloe-Fadrosh E.A."/>
            <person name="Kyrpides N.C."/>
            <person name="Woyke T."/>
        </authorList>
    </citation>
    <scope>NUCLEOTIDE SEQUENCE</scope>
    <source>
        <strain evidence="3">GVMAG-S-1017745-26</strain>
    </source>
</reference>
<dbReference type="InterPro" id="IPR012340">
    <property type="entry name" value="NA-bd_OB-fold"/>
</dbReference>
<dbReference type="AlphaFoldDB" id="A0A6C0LXA6"/>
<dbReference type="PANTHER" id="PTHR46565">
    <property type="entry name" value="COLD SHOCK DOMAIN PROTEIN 2"/>
    <property type="match status" value="1"/>
</dbReference>
<organism evidence="3">
    <name type="scientific">viral metagenome</name>
    <dbReference type="NCBI Taxonomy" id="1070528"/>
    <lineage>
        <taxon>unclassified sequences</taxon>
        <taxon>metagenomes</taxon>
        <taxon>organismal metagenomes</taxon>
    </lineage>
</organism>
<feature type="compositionally biased region" description="Gly residues" evidence="1">
    <location>
        <begin position="129"/>
        <end position="154"/>
    </location>
</feature>
<dbReference type="PRINTS" id="PR00050">
    <property type="entry name" value="COLDSHOCK"/>
</dbReference>
<feature type="region of interest" description="Disordered" evidence="1">
    <location>
        <begin position="105"/>
        <end position="183"/>
    </location>
</feature>
<evidence type="ECO:0000256" key="1">
    <source>
        <dbReference type="SAM" id="MobiDB-lite"/>
    </source>
</evidence>
<sequence length="183" mass="20144">MSTSQNDANATPAGDESSRQLGIVKWFNNKAGFGFVTTLEDSGKDIFVHHTGVSVDREQYKYLVQGEYVEFDLSKSENSEHEWQAVNVKGVRNGPLMCETRFLNRQEREQNNDGESNNHGGRNRDSRPRGGGPRSGGHRSGGPRSGGPRSGGSRGDNPRRNAQRWVLDEANKSSNSVVSDGHE</sequence>
<name>A0A6C0LXA6_9ZZZZ</name>
<dbReference type="EMBL" id="MN740585">
    <property type="protein sequence ID" value="QHU35277.1"/>
    <property type="molecule type" value="Genomic_DNA"/>
</dbReference>
<dbReference type="Gene3D" id="2.40.50.140">
    <property type="entry name" value="Nucleic acid-binding proteins"/>
    <property type="match status" value="1"/>
</dbReference>
<evidence type="ECO:0000259" key="2">
    <source>
        <dbReference type="PROSITE" id="PS51857"/>
    </source>
</evidence>
<dbReference type="SUPFAM" id="SSF50249">
    <property type="entry name" value="Nucleic acid-binding proteins"/>
    <property type="match status" value="1"/>
</dbReference>
<dbReference type="InterPro" id="IPR002059">
    <property type="entry name" value="CSP_DNA-bd"/>
</dbReference>
<dbReference type="PANTHER" id="PTHR46565:SF20">
    <property type="entry name" value="COLD SHOCK DOMAIN-CONTAINING PROTEIN 4"/>
    <property type="match status" value="1"/>
</dbReference>
<dbReference type="PROSITE" id="PS51857">
    <property type="entry name" value="CSD_2"/>
    <property type="match status" value="1"/>
</dbReference>
<evidence type="ECO:0000313" key="3">
    <source>
        <dbReference type="EMBL" id="QHU35277.1"/>
    </source>
</evidence>